<accession>A0A5K3FSR8</accession>
<reference evidence="2" key="1">
    <citation type="submission" date="2019-11" db="UniProtKB">
        <authorList>
            <consortium name="WormBaseParasite"/>
        </authorList>
    </citation>
    <scope>IDENTIFICATION</scope>
</reference>
<evidence type="ECO:0000256" key="1">
    <source>
        <dbReference type="SAM" id="MobiDB-lite"/>
    </source>
</evidence>
<feature type="region of interest" description="Disordered" evidence="1">
    <location>
        <begin position="152"/>
        <end position="180"/>
    </location>
</feature>
<dbReference type="AlphaFoldDB" id="A0A5K3FSR8"/>
<proteinExistence type="predicted"/>
<protein>
    <submittedName>
        <fullName evidence="2">Nuclear receptor domain-containing protein</fullName>
    </submittedName>
</protein>
<dbReference type="WBParaSite" id="MCU_009681-RA">
    <property type="protein sequence ID" value="MCU_009681-RA"/>
    <property type="gene ID" value="MCU_009681"/>
</dbReference>
<feature type="compositionally biased region" description="Polar residues" evidence="1">
    <location>
        <begin position="164"/>
        <end position="180"/>
    </location>
</feature>
<organism evidence="2">
    <name type="scientific">Mesocestoides corti</name>
    <name type="common">Flatworm</name>
    <dbReference type="NCBI Taxonomy" id="53468"/>
    <lineage>
        <taxon>Eukaryota</taxon>
        <taxon>Metazoa</taxon>
        <taxon>Spiralia</taxon>
        <taxon>Lophotrochozoa</taxon>
        <taxon>Platyhelminthes</taxon>
        <taxon>Cestoda</taxon>
        <taxon>Eucestoda</taxon>
        <taxon>Cyclophyllidea</taxon>
        <taxon>Mesocestoididae</taxon>
        <taxon>Mesocestoides</taxon>
    </lineage>
</organism>
<sequence length="180" mass="20060">PGGKVEIHCIEEYRRYCDGKPSGLVFSDGCRLCKCKNRTVFCKKGGCSFFAEHDQDVLDYCDSVLEKNAQTYKKAMAKTKKNVTDLEPSTKSTLTSKLNLDNTEEVAGSERVEAKANIRKLLNSYISNHLNEFTPSMIDELFHLAELEGSPAQENAKQEIEKSNPISSQQVQSTTDVNIG</sequence>
<name>A0A5K3FSR8_MESCO</name>
<evidence type="ECO:0000313" key="2">
    <source>
        <dbReference type="WBParaSite" id="MCU_009681-RA"/>
    </source>
</evidence>